<accession>A0AAV1FQS0</accession>
<dbReference type="Proteomes" id="UP001178508">
    <property type="component" value="Chromosome 8"/>
</dbReference>
<protein>
    <submittedName>
        <fullName evidence="1">Uncharacterized protein</fullName>
    </submittedName>
</protein>
<sequence length="124" mass="13811">ASSHPSGRSKNLQILRGFPTVFQPLPLLTLQTIIREDKYAQPMHSYRKNGLYSRNDRPNLFRSVIRPIDRGGSVWRTWSNLWLGASPRSALCLRCPCVFLDSEGAAAARQTSPILSSVSIGSQN</sequence>
<evidence type="ECO:0000313" key="2">
    <source>
        <dbReference type="Proteomes" id="UP001178508"/>
    </source>
</evidence>
<organism evidence="1 2">
    <name type="scientific">Xyrichtys novacula</name>
    <name type="common">Pearly razorfish</name>
    <name type="synonym">Hemipteronotus novacula</name>
    <dbReference type="NCBI Taxonomy" id="13765"/>
    <lineage>
        <taxon>Eukaryota</taxon>
        <taxon>Metazoa</taxon>
        <taxon>Chordata</taxon>
        <taxon>Craniata</taxon>
        <taxon>Vertebrata</taxon>
        <taxon>Euteleostomi</taxon>
        <taxon>Actinopterygii</taxon>
        <taxon>Neopterygii</taxon>
        <taxon>Teleostei</taxon>
        <taxon>Neoteleostei</taxon>
        <taxon>Acanthomorphata</taxon>
        <taxon>Eupercaria</taxon>
        <taxon>Labriformes</taxon>
        <taxon>Labridae</taxon>
        <taxon>Xyrichtys</taxon>
    </lineage>
</organism>
<keyword evidence="2" id="KW-1185">Reference proteome</keyword>
<reference evidence="1" key="1">
    <citation type="submission" date="2023-08" db="EMBL/GenBank/DDBJ databases">
        <authorList>
            <person name="Alioto T."/>
            <person name="Alioto T."/>
            <person name="Gomez Garrido J."/>
        </authorList>
    </citation>
    <scope>NUCLEOTIDE SEQUENCE</scope>
</reference>
<dbReference type="AlphaFoldDB" id="A0AAV1FQS0"/>
<evidence type="ECO:0000313" key="1">
    <source>
        <dbReference type="EMBL" id="CAJ1062904.1"/>
    </source>
</evidence>
<proteinExistence type="predicted"/>
<gene>
    <name evidence="1" type="ORF">XNOV1_A014647</name>
</gene>
<feature type="non-terminal residue" evidence="1">
    <location>
        <position position="1"/>
    </location>
</feature>
<name>A0AAV1FQS0_XYRNO</name>
<dbReference type="EMBL" id="OY660871">
    <property type="protein sequence ID" value="CAJ1062904.1"/>
    <property type="molecule type" value="Genomic_DNA"/>
</dbReference>